<name>A0ABN2YBD8_9ACTN</name>
<comment type="caution">
    <text evidence="2">The sequence shown here is derived from an EMBL/GenBank/DDBJ whole genome shotgun (WGS) entry which is preliminary data.</text>
</comment>
<dbReference type="InterPro" id="IPR039422">
    <property type="entry name" value="MarR/SlyA-like"/>
</dbReference>
<proteinExistence type="predicted"/>
<evidence type="ECO:0000259" key="1">
    <source>
        <dbReference type="PROSITE" id="PS50995"/>
    </source>
</evidence>
<dbReference type="Pfam" id="PF12802">
    <property type="entry name" value="MarR_2"/>
    <property type="match status" value="1"/>
</dbReference>
<dbReference type="EMBL" id="BAAAMR010000007">
    <property type="protein sequence ID" value="GAA2124573.1"/>
    <property type="molecule type" value="Genomic_DNA"/>
</dbReference>
<dbReference type="PANTHER" id="PTHR33164">
    <property type="entry name" value="TRANSCRIPTIONAL REGULATOR, MARR FAMILY"/>
    <property type="match status" value="1"/>
</dbReference>
<gene>
    <name evidence="2" type="ORF">GCM10009727_12190</name>
</gene>
<dbReference type="InterPro" id="IPR036388">
    <property type="entry name" value="WH-like_DNA-bd_sf"/>
</dbReference>
<dbReference type="PRINTS" id="PR00598">
    <property type="entry name" value="HTHMARR"/>
</dbReference>
<dbReference type="InterPro" id="IPR036390">
    <property type="entry name" value="WH_DNA-bd_sf"/>
</dbReference>
<dbReference type="PANTHER" id="PTHR33164:SF95">
    <property type="entry name" value="TRANSCRIPTIONAL REGULATOR"/>
    <property type="match status" value="1"/>
</dbReference>
<evidence type="ECO:0000313" key="2">
    <source>
        <dbReference type="EMBL" id="GAA2124573.1"/>
    </source>
</evidence>
<dbReference type="PROSITE" id="PS50995">
    <property type="entry name" value="HTH_MARR_2"/>
    <property type="match status" value="1"/>
</dbReference>
<dbReference type="SUPFAM" id="SSF46785">
    <property type="entry name" value="Winged helix' DNA-binding domain"/>
    <property type="match status" value="1"/>
</dbReference>
<evidence type="ECO:0000313" key="3">
    <source>
        <dbReference type="Proteomes" id="UP001501020"/>
    </source>
</evidence>
<sequence>MLTILVPMSGIGYERGTPFLLARLGSLAARAWTAFLADYGITQTQHAVMIAIREQGPVGQRRLAELAAMDARNIVAVLDSLTAAGLAERGPHDTDRRRRVVSLTASGTRLINTIGQAAAHGQDHFLRSLSPAERDHLNDLLQRLYNAHVHA</sequence>
<reference evidence="2 3" key="1">
    <citation type="journal article" date="2019" name="Int. J. Syst. Evol. Microbiol.">
        <title>The Global Catalogue of Microorganisms (GCM) 10K type strain sequencing project: providing services to taxonomists for standard genome sequencing and annotation.</title>
        <authorList>
            <consortium name="The Broad Institute Genomics Platform"/>
            <consortium name="The Broad Institute Genome Sequencing Center for Infectious Disease"/>
            <person name="Wu L."/>
            <person name="Ma J."/>
        </authorList>
    </citation>
    <scope>NUCLEOTIDE SEQUENCE [LARGE SCALE GENOMIC DNA]</scope>
    <source>
        <strain evidence="2 3">JCM 13850</strain>
    </source>
</reference>
<organism evidence="2 3">
    <name type="scientific">Actinomadura napierensis</name>
    <dbReference type="NCBI Taxonomy" id="267854"/>
    <lineage>
        <taxon>Bacteria</taxon>
        <taxon>Bacillati</taxon>
        <taxon>Actinomycetota</taxon>
        <taxon>Actinomycetes</taxon>
        <taxon>Streptosporangiales</taxon>
        <taxon>Thermomonosporaceae</taxon>
        <taxon>Actinomadura</taxon>
    </lineage>
</organism>
<dbReference type="Proteomes" id="UP001501020">
    <property type="component" value="Unassembled WGS sequence"/>
</dbReference>
<accession>A0ABN2YBD8</accession>
<protein>
    <recommendedName>
        <fullName evidence="1">HTH marR-type domain-containing protein</fullName>
    </recommendedName>
</protein>
<dbReference type="InterPro" id="IPR000835">
    <property type="entry name" value="HTH_MarR-typ"/>
</dbReference>
<dbReference type="Gene3D" id="1.10.10.10">
    <property type="entry name" value="Winged helix-like DNA-binding domain superfamily/Winged helix DNA-binding domain"/>
    <property type="match status" value="1"/>
</dbReference>
<feature type="domain" description="HTH marR-type" evidence="1">
    <location>
        <begin position="17"/>
        <end position="146"/>
    </location>
</feature>
<dbReference type="SMART" id="SM00347">
    <property type="entry name" value="HTH_MARR"/>
    <property type="match status" value="1"/>
</dbReference>
<keyword evidence="3" id="KW-1185">Reference proteome</keyword>